<gene>
    <name evidence="3" type="ORF">E0W69_009505</name>
</gene>
<dbReference type="AlphaFoldDB" id="A0A5P2GBE4"/>
<keyword evidence="1" id="KW-1133">Transmembrane helix</keyword>
<accession>A0A5P2GBE4</accession>
<evidence type="ECO:0000256" key="1">
    <source>
        <dbReference type="SAM" id="Phobius"/>
    </source>
</evidence>
<feature type="signal peptide" evidence="2">
    <location>
        <begin position="1"/>
        <end position="24"/>
    </location>
</feature>
<keyword evidence="1" id="KW-0472">Membrane</keyword>
<evidence type="ECO:0000256" key="2">
    <source>
        <dbReference type="SAM" id="SignalP"/>
    </source>
</evidence>
<evidence type="ECO:0000313" key="4">
    <source>
        <dbReference type="Proteomes" id="UP000292424"/>
    </source>
</evidence>
<dbReference type="KEGG" id="arac:E0W69_009505"/>
<keyword evidence="4" id="KW-1185">Reference proteome</keyword>
<dbReference type="EMBL" id="CP044016">
    <property type="protein sequence ID" value="QES88881.1"/>
    <property type="molecule type" value="Genomic_DNA"/>
</dbReference>
<keyword evidence="1" id="KW-0812">Transmembrane</keyword>
<proteinExistence type="predicted"/>
<sequence length="182" mass="20267">MKNKNLWISLGLILCIASCMSLQKATKKVLDSKSATDKVGRVWAIDNPCTNDTTLVNLVTPVLVPGKDSIVNGKDSIVINVQHDTVYVTTYKPIYYHKTDTIYLNRTAYVTDKRALNIAQDSANYYKQLSELQAAQIKGLNTSLSDQNKLLKSAKIALWAVIIIALGIIFRKPLFSFIGKFL</sequence>
<protein>
    <recommendedName>
        <fullName evidence="5">DUF4230 domain-containing protein</fullName>
    </recommendedName>
</protein>
<evidence type="ECO:0000313" key="3">
    <source>
        <dbReference type="EMBL" id="QES88881.1"/>
    </source>
</evidence>
<evidence type="ECO:0008006" key="5">
    <source>
        <dbReference type="Google" id="ProtNLM"/>
    </source>
</evidence>
<feature type="chain" id="PRO_5024321797" description="DUF4230 domain-containing protein" evidence="2">
    <location>
        <begin position="25"/>
        <end position="182"/>
    </location>
</feature>
<dbReference type="Proteomes" id="UP000292424">
    <property type="component" value="Chromosome"/>
</dbReference>
<keyword evidence="2" id="KW-0732">Signal</keyword>
<name>A0A5P2GBE4_9BACT</name>
<organism evidence="3 4">
    <name type="scientific">Rhizosphaericola mali</name>
    <dbReference type="NCBI Taxonomy" id="2545455"/>
    <lineage>
        <taxon>Bacteria</taxon>
        <taxon>Pseudomonadati</taxon>
        <taxon>Bacteroidota</taxon>
        <taxon>Chitinophagia</taxon>
        <taxon>Chitinophagales</taxon>
        <taxon>Chitinophagaceae</taxon>
        <taxon>Rhizosphaericola</taxon>
    </lineage>
</organism>
<reference evidence="3 4" key="1">
    <citation type="submission" date="2019-09" db="EMBL/GenBank/DDBJ databases">
        <title>Complete genome sequence of Arachidicoccus sp. B3-10 isolated from apple orchard soil.</title>
        <authorList>
            <person name="Kim H.S."/>
            <person name="Han K.-I."/>
            <person name="Suh M.K."/>
            <person name="Lee K.C."/>
            <person name="Eom M.K."/>
            <person name="Kim J.-S."/>
            <person name="Kang S.W."/>
            <person name="Sin Y."/>
            <person name="Lee J.-S."/>
        </authorList>
    </citation>
    <scope>NUCLEOTIDE SEQUENCE [LARGE SCALE GENOMIC DNA]</scope>
    <source>
        <strain evidence="3 4">B3-10</strain>
    </source>
</reference>
<dbReference type="RefSeq" id="WP_131329829.1">
    <property type="nucleotide sequence ID" value="NZ_CP044016.1"/>
</dbReference>
<feature type="transmembrane region" description="Helical" evidence="1">
    <location>
        <begin position="156"/>
        <end position="174"/>
    </location>
</feature>